<protein>
    <submittedName>
        <fullName evidence="1">Uncharacterized protein</fullName>
    </submittedName>
</protein>
<dbReference type="Proteomes" id="UP001235939">
    <property type="component" value="Chromosome 13"/>
</dbReference>
<organism evidence="1 2">
    <name type="scientific">Cordylochernes scorpioides</name>
    <dbReference type="NCBI Taxonomy" id="51811"/>
    <lineage>
        <taxon>Eukaryota</taxon>
        <taxon>Metazoa</taxon>
        <taxon>Ecdysozoa</taxon>
        <taxon>Arthropoda</taxon>
        <taxon>Chelicerata</taxon>
        <taxon>Arachnida</taxon>
        <taxon>Pseudoscorpiones</taxon>
        <taxon>Cheliferoidea</taxon>
        <taxon>Chernetidae</taxon>
        <taxon>Cordylochernes</taxon>
    </lineage>
</organism>
<evidence type="ECO:0000313" key="2">
    <source>
        <dbReference type="Proteomes" id="UP001235939"/>
    </source>
</evidence>
<sequence>MVLLQDLAGPLNVKVLFAVFAPRQAVGSGTRQTSFPIFCCSLLSSSSFLSRERDSNNLRLIWQPHSPVTILSLDTHRWAPSYIQFFQDLLKFCRLSAGPETLARSLAAPKPLNDIDYSELIKLIAGHFCPKPSVIVQRHHFNKINQGTEFVSTYVAELRKLSEN</sequence>
<name>A0ABY6L4B0_9ARAC</name>
<dbReference type="EMBL" id="CP092875">
    <property type="protein sequence ID" value="UYV75985.1"/>
    <property type="molecule type" value="Genomic_DNA"/>
</dbReference>
<evidence type="ECO:0000313" key="1">
    <source>
        <dbReference type="EMBL" id="UYV75985.1"/>
    </source>
</evidence>
<proteinExistence type="predicted"/>
<gene>
    <name evidence="1" type="ORF">LAZ67_13002025</name>
</gene>
<accession>A0ABY6L4B0</accession>
<reference evidence="1 2" key="1">
    <citation type="submission" date="2022-01" db="EMBL/GenBank/DDBJ databases">
        <title>A chromosomal length assembly of Cordylochernes scorpioides.</title>
        <authorList>
            <person name="Zeh D."/>
            <person name="Zeh J."/>
        </authorList>
    </citation>
    <scope>NUCLEOTIDE SEQUENCE [LARGE SCALE GENOMIC DNA]</scope>
    <source>
        <strain evidence="1">IN4F17</strain>
        <tissue evidence="1">Whole Body</tissue>
    </source>
</reference>
<keyword evidence="2" id="KW-1185">Reference proteome</keyword>